<feature type="domain" description="Sulfotransferase" evidence="2">
    <location>
        <begin position="346"/>
        <end position="645"/>
    </location>
</feature>
<evidence type="ECO:0000256" key="1">
    <source>
        <dbReference type="SAM" id="MobiDB-lite"/>
    </source>
</evidence>
<evidence type="ECO:0000259" key="2">
    <source>
        <dbReference type="Pfam" id="PF00685"/>
    </source>
</evidence>
<evidence type="ECO:0000313" key="4">
    <source>
        <dbReference type="Proteomes" id="UP000005408"/>
    </source>
</evidence>
<keyword evidence="4" id="KW-1185">Reference proteome</keyword>
<protein>
    <recommendedName>
        <fullName evidence="2">Sulfotransferase domain-containing protein</fullName>
    </recommendedName>
</protein>
<evidence type="ECO:0000313" key="3">
    <source>
        <dbReference type="EnsemblMetazoa" id="G28734.1:cds"/>
    </source>
</evidence>
<dbReference type="InterPro" id="IPR027417">
    <property type="entry name" value="P-loop_NTPase"/>
</dbReference>
<dbReference type="PANTHER" id="PTHR10704">
    <property type="entry name" value="CARBOHYDRATE SULFOTRANSFERASE"/>
    <property type="match status" value="1"/>
</dbReference>
<dbReference type="Pfam" id="PF00685">
    <property type="entry name" value="Sulfotransfer_1"/>
    <property type="match status" value="1"/>
</dbReference>
<dbReference type="Proteomes" id="UP000005408">
    <property type="component" value="Unassembled WGS sequence"/>
</dbReference>
<dbReference type="EnsemblMetazoa" id="G28734.1">
    <property type="protein sequence ID" value="G28734.1:cds"/>
    <property type="gene ID" value="G28734"/>
</dbReference>
<dbReference type="OrthoDB" id="6138663at2759"/>
<dbReference type="GO" id="GO:0001517">
    <property type="term" value="F:N-acetylglucosamine 6-O-sulfotransferase activity"/>
    <property type="evidence" value="ECO:0007669"/>
    <property type="project" value="TreeGrafter"/>
</dbReference>
<feature type="region of interest" description="Disordered" evidence="1">
    <location>
        <begin position="33"/>
        <end position="60"/>
    </location>
</feature>
<dbReference type="GO" id="GO:0006044">
    <property type="term" value="P:N-acetylglucosamine metabolic process"/>
    <property type="evidence" value="ECO:0007669"/>
    <property type="project" value="TreeGrafter"/>
</dbReference>
<dbReference type="AlphaFoldDB" id="A0A8W8LRS7"/>
<dbReference type="InterPro" id="IPR051135">
    <property type="entry name" value="Gal/GlcNAc/GalNAc_ST"/>
</dbReference>
<proteinExistence type="predicted"/>
<dbReference type="Gene3D" id="3.40.50.300">
    <property type="entry name" value="P-loop containing nucleotide triphosphate hydrolases"/>
    <property type="match status" value="1"/>
</dbReference>
<dbReference type="InterPro" id="IPR000863">
    <property type="entry name" value="Sulfotransferase_dom"/>
</dbReference>
<sequence length="681" mass="79296">MRLTFRRTTYTCVSLMTCLVLYKTSKEDFDVRNKDVKDSNKPQKTKHGSSKNFETNYKKEDTDQNGFPISGAYSDIDNLKDNFIMKSRLKSQSENDFKIQSKFLKKQTYKMTNDIILPDKAWNGLGNVPKINVLPDVNFIPDIHVKRNAFYPIYKPAPVPKQQIMPERFQNVPPVNLWNSFIGQNKNIIPGPPREINKNMVLMLLPGKLVLPIVNKAPLNVRHSNPYPIEGNLHLKTQRSNPNPVAHNLPLKFQFAMKVADRRMGIIPQNPLPAGLKQNVVEIFPRKNEPIRVDMYMDHKGNVSYHHVNLLWEDGQGRPPVPIKRNNIKQVDEAHTQTKEDEVKYTLIMTYMRSGSTITSRLLKTNDTFFFFEPFQGLLRDHRTNQHVCYPHGYCRKPDGFWESSNGTVLLIKNLLSCNFMDVPVGAIEPLRTFSASSYQQGFKSCFPVNKTDWNKRQYTLSEYPEQYNKTCIERLQQLCLQSSHRLIKTIRMPGSFAEMFLSYIPNLKIVHLVRDPRGILNSRAQVHLINYEDKEISIVSNHLCSRIWLDIQAFKRLQQDYPTRVYHVTYECLALYPEDTARKLYKDLSLDFTPELHDWLQMAFRSNAEQEFSLYKYGQSSSISQNWRSYIPLNANAKINQMCIKVFLELGLKKFSTITDLRDLRNPVFHNSRRTCLNRA</sequence>
<name>A0A8W8LRS7_MAGGI</name>
<reference evidence="3" key="1">
    <citation type="submission" date="2022-08" db="UniProtKB">
        <authorList>
            <consortium name="EnsemblMetazoa"/>
        </authorList>
    </citation>
    <scope>IDENTIFICATION</scope>
    <source>
        <strain evidence="3">05x7-T-G4-1.051#20</strain>
    </source>
</reference>
<dbReference type="SUPFAM" id="SSF52540">
    <property type="entry name" value="P-loop containing nucleoside triphosphate hydrolases"/>
    <property type="match status" value="1"/>
</dbReference>
<accession>A0A8W8LRS7</accession>
<organism evidence="3 4">
    <name type="scientific">Magallana gigas</name>
    <name type="common">Pacific oyster</name>
    <name type="synonym">Crassostrea gigas</name>
    <dbReference type="NCBI Taxonomy" id="29159"/>
    <lineage>
        <taxon>Eukaryota</taxon>
        <taxon>Metazoa</taxon>
        <taxon>Spiralia</taxon>
        <taxon>Lophotrochozoa</taxon>
        <taxon>Mollusca</taxon>
        <taxon>Bivalvia</taxon>
        <taxon>Autobranchia</taxon>
        <taxon>Pteriomorphia</taxon>
        <taxon>Ostreida</taxon>
        <taxon>Ostreoidea</taxon>
        <taxon>Ostreidae</taxon>
        <taxon>Magallana</taxon>
    </lineage>
</organism>
<dbReference type="PANTHER" id="PTHR10704:SF44">
    <property type="entry name" value="LD35051P-RELATED"/>
    <property type="match status" value="1"/>
</dbReference>
<dbReference type="GO" id="GO:0006790">
    <property type="term" value="P:sulfur compound metabolic process"/>
    <property type="evidence" value="ECO:0007669"/>
    <property type="project" value="TreeGrafter"/>
</dbReference>